<comment type="similarity">
    <text evidence="1">Belongs to the ATPase alpha/beta chains family.</text>
</comment>
<keyword evidence="11" id="KW-1185">Reference proteome</keyword>
<dbReference type="PANTHER" id="PTHR43607:SF1">
    <property type="entry name" value="H(+)-TRANSPORTING TWO-SECTOR ATPASE"/>
    <property type="match status" value="1"/>
</dbReference>
<dbReference type="CDD" id="cd18111">
    <property type="entry name" value="ATP-synt_V_A-type_alpha_C"/>
    <property type="match status" value="1"/>
</dbReference>
<proteinExistence type="inferred from homology"/>
<dbReference type="GO" id="GO:0046961">
    <property type="term" value="F:proton-transporting ATPase activity, rotational mechanism"/>
    <property type="evidence" value="ECO:0007669"/>
    <property type="project" value="InterPro"/>
</dbReference>
<evidence type="ECO:0000256" key="1">
    <source>
        <dbReference type="ARBA" id="ARBA00008936"/>
    </source>
</evidence>
<feature type="domain" description="ATP synthase A/B type C-terminal" evidence="9">
    <location>
        <begin position="119"/>
        <end position="188"/>
    </location>
</feature>
<name>A0A8X7U7X9_BRACI</name>
<keyword evidence="5" id="KW-0067">ATP-binding</keyword>
<dbReference type="GO" id="GO:0046034">
    <property type="term" value="P:ATP metabolic process"/>
    <property type="evidence" value="ECO:0007669"/>
    <property type="project" value="InterPro"/>
</dbReference>
<dbReference type="PANTHER" id="PTHR43607">
    <property type="entry name" value="V-TYPE PROTON ATPASE CATALYTIC SUBUNIT A"/>
    <property type="match status" value="1"/>
</dbReference>
<comment type="catalytic activity">
    <reaction evidence="8">
        <text>ATP + H2O + 4 H(+)(in) = ADP + phosphate + 5 H(+)(out)</text>
        <dbReference type="Rhea" id="RHEA:57720"/>
        <dbReference type="ChEBI" id="CHEBI:15377"/>
        <dbReference type="ChEBI" id="CHEBI:15378"/>
        <dbReference type="ChEBI" id="CHEBI:30616"/>
        <dbReference type="ChEBI" id="CHEBI:43474"/>
        <dbReference type="ChEBI" id="CHEBI:456216"/>
        <dbReference type="EC" id="7.1.2.2"/>
    </reaction>
</comment>
<dbReference type="InterPro" id="IPR022878">
    <property type="entry name" value="V-ATPase_asu"/>
</dbReference>
<dbReference type="PROSITE" id="PS00152">
    <property type="entry name" value="ATPASE_ALPHA_BETA"/>
    <property type="match status" value="1"/>
</dbReference>
<keyword evidence="4" id="KW-0375">Hydrogen ion transport</keyword>
<dbReference type="GO" id="GO:0005524">
    <property type="term" value="F:ATP binding"/>
    <property type="evidence" value="ECO:0007669"/>
    <property type="project" value="UniProtKB-KW"/>
</dbReference>
<evidence type="ECO:0000313" key="10">
    <source>
        <dbReference type="EMBL" id="KAG2268589.1"/>
    </source>
</evidence>
<dbReference type="InterPro" id="IPR020003">
    <property type="entry name" value="ATPase_a/bsu_AS"/>
</dbReference>
<dbReference type="SUPFAM" id="SSF47917">
    <property type="entry name" value="C-terminal domain of alpha and beta subunits of F1 ATP synthase"/>
    <property type="match status" value="1"/>
</dbReference>
<dbReference type="AlphaFoldDB" id="A0A8X7U7X9"/>
<dbReference type="Gene3D" id="1.10.1140.10">
    <property type="entry name" value="Bovine Mitochondrial F1-atpase, Atp Synthase Beta Chain, Chain D, domain 3"/>
    <property type="match status" value="1"/>
</dbReference>
<organism evidence="10 11">
    <name type="scientific">Brassica carinata</name>
    <name type="common">Ethiopian mustard</name>
    <name type="synonym">Abyssinian cabbage</name>
    <dbReference type="NCBI Taxonomy" id="52824"/>
    <lineage>
        <taxon>Eukaryota</taxon>
        <taxon>Viridiplantae</taxon>
        <taxon>Streptophyta</taxon>
        <taxon>Embryophyta</taxon>
        <taxon>Tracheophyta</taxon>
        <taxon>Spermatophyta</taxon>
        <taxon>Magnoliopsida</taxon>
        <taxon>eudicotyledons</taxon>
        <taxon>Gunneridae</taxon>
        <taxon>Pentapetalae</taxon>
        <taxon>rosids</taxon>
        <taxon>malvids</taxon>
        <taxon>Brassicales</taxon>
        <taxon>Brassicaceae</taxon>
        <taxon>Brassiceae</taxon>
        <taxon>Brassica</taxon>
    </lineage>
</organism>
<dbReference type="GO" id="GO:0000325">
    <property type="term" value="C:plant-type vacuole"/>
    <property type="evidence" value="ECO:0007669"/>
    <property type="project" value="TreeGrafter"/>
</dbReference>
<evidence type="ECO:0000256" key="8">
    <source>
        <dbReference type="ARBA" id="ARBA00048383"/>
    </source>
</evidence>
<keyword evidence="7" id="KW-0406">Ion transport</keyword>
<keyword evidence="6" id="KW-1278">Translocase</keyword>
<evidence type="ECO:0000256" key="6">
    <source>
        <dbReference type="ARBA" id="ARBA00022967"/>
    </source>
</evidence>
<accession>A0A8X7U7X9</accession>
<reference evidence="10 11" key="1">
    <citation type="submission" date="2020-02" db="EMBL/GenBank/DDBJ databases">
        <authorList>
            <person name="Ma Q."/>
            <person name="Huang Y."/>
            <person name="Song X."/>
            <person name="Pei D."/>
        </authorList>
    </citation>
    <scope>NUCLEOTIDE SEQUENCE [LARGE SCALE GENOMIC DNA]</scope>
    <source>
        <strain evidence="10">Sxm20200214</strain>
        <tissue evidence="10">Leaf</tissue>
    </source>
</reference>
<dbReference type="EMBL" id="JAAMPC010000013">
    <property type="protein sequence ID" value="KAG2268589.1"/>
    <property type="molecule type" value="Genomic_DNA"/>
</dbReference>
<dbReference type="Pfam" id="PF22919">
    <property type="entry name" value="ATP-synt_VA_C"/>
    <property type="match status" value="1"/>
</dbReference>
<dbReference type="InterPro" id="IPR055190">
    <property type="entry name" value="ATP-synt_VA_C"/>
</dbReference>
<keyword evidence="3" id="KW-0547">Nucleotide-binding</keyword>
<protein>
    <recommendedName>
        <fullName evidence="9">ATP synthase A/B type C-terminal domain-containing protein</fullName>
    </recommendedName>
</protein>
<dbReference type="InterPro" id="IPR024034">
    <property type="entry name" value="ATPase_F1/V1_b/a_C"/>
</dbReference>
<sequence>MVGWAIALHGGARAIPINLPDERHIPRETALRHCLDLGVSALKSGKHPLDVTELVLDYTALTPKKPEIRGDSQCLQDLSQQRQTLLHSHSKVFCGLDKKLAPREHFPSVNCLISYSKYSTFDPDFINIRTKAREVLQREDDLSEIVQLVGKDALAEGDKITLETAKLLREDYLAQNAFTPSDTHQSFFTEASTRKPHELRGHGSRHSTVFFMESDVNL</sequence>
<evidence type="ECO:0000256" key="4">
    <source>
        <dbReference type="ARBA" id="ARBA00022781"/>
    </source>
</evidence>
<evidence type="ECO:0000313" key="11">
    <source>
        <dbReference type="Proteomes" id="UP000886595"/>
    </source>
</evidence>
<dbReference type="Proteomes" id="UP000886595">
    <property type="component" value="Unassembled WGS sequence"/>
</dbReference>
<dbReference type="OrthoDB" id="1738697at2759"/>
<comment type="caution">
    <text evidence="10">The sequence shown here is derived from an EMBL/GenBank/DDBJ whole genome shotgun (WGS) entry which is preliminary data.</text>
</comment>
<evidence type="ECO:0000256" key="2">
    <source>
        <dbReference type="ARBA" id="ARBA00022448"/>
    </source>
</evidence>
<gene>
    <name evidence="10" type="ORF">Bca52824_063144</name>
</gene>
<evidence type="ECO:0000256" key="5">
    <source>
        <dbReference type="ARBA" id="ARBA00022840"/>
    </source>
</evidence>
<keyword evidence="2" id="KW-0813">Transport</keyword>
<evidence type="ECO:0000259" key="9">
    <source>
        <dbReference type="Pfam" id="PF22919"/>
    </source>
</evidence>
<evidence type="ECO:0000256" key="3">
    <source>
        <dbReference type="ARBA" id="ARBA00022741"/>
    </source>
</evidence>
<evidence type="ECO:0000256" key="7">
    <source>
        <dbReference type="ARBA" id="ARBA00023065"/>
    </source>
</evidence>